<keyword evidence="2 5" id="KW-0238">DNA-binding</keyword>
<proteinExistence type="predicted"/>
<evidence type="ECO:0000256" key="1">
    <source>
        <dbReference type="ARBA" id="ARBA00023015"/>
    </source>
</evidence>
<organism evidence="5 6">
    <name type="scientific">Alistipes putredinis</name>
    <dbReference type="NCBI Taxonomy" id="28117"/>
    <lineage>
        <taxon>Bacteria</taxon>
        <taxon>Pseudomonadati</taxon>
        <taxon>Bacteroidota</taxon>
        <taxon>Bacteroidia</taxon>
        <taxon>Bacteroidales</taxon>
        <taxon>Rikenellaceae</taxon>
        <taxon>Alistipes</taxon>
    </lineage>
</organism>
<dbReference type="PANTHER" id="PTHR43280">
    <property type="entry name" value="ARAC-FAMILY TRANSCRIPTIONAL REGULATOR"/>
    <property type="match status" value="1"/>
</dbReference>
<dbReference type="SUPFAM" id="SSF46689">
    <property type="entry name" value="Homeodomain-like"/>
    <property type="match status" value="1"/>
</dbReference>
<reference evidence="5 6" key="1">
    <citation type="journal article" date="2016" name="Nat. Biotechnol.">
        <title>Measurement of bacterial replication rates in microbial communities.</title>
        <authorList>
            <person name="Brown C.T."/>
            <person name="Olm M.R."/>
            <person name="Thomas B.C."/>
            <person name="Banfield J.F."/>
        </authorList>
    </citation>
    <scope>NUCLEOTIDE SEQUENCE [LARGE SCALE GENOMIC DNA]</scope>
    <source>
        <strain evidence="5">CAG:67_53_122</strain>
    </source>
</reference>
<name>A0A1Q6FBM7_9BACT</name>
<dbReference type="Pfam" id="PF12833">
    <property type="entry name" value="HTH_18"/>
    <property type="match status" value="1"/>
</dbReference>
<evidence type="ECO:0000259" key="4">
    <source>
        <dbReference type="PROSITE" id="PS01124"/>
    </source>
</evidence>
<comment type="caution">
    <text evidence="5">The sequence shown here is derived from an EMBL/GenBank/DDBJ whole genome shotgun (WGS) entry which is preliminary data.</text>
</comment>
<dbReference type="AlphaFoldDB" id="A0A1Q6FBM7"/>
<keyword evidence="3" id="KW-0804">Transcription</keyword>
<sequence length="284" mass="32635">MTAVNPITVSEEEPFVIGKSDLAYFFNNPCRCDCALVLLCTSGHAQVTVDLRRGPLQLNTIVLLLPGSVLMLDDASDDFSVRFGAFSPDLFGEAGFRLGPSFFSFLKENPISQVNERMAAGLSTWFEIMDYTYQDRGNMFRKTIVRNRLQNIMLELYDKIQRKVSSQCPTTSNRQMELFHRFVSLVHDCCIEEREVSFYADKLCISTRYLSAIVRRTTHQSAKELIDKIVIMEIKVLLQNTTLPIQEIAYKMHFPDQSYLGRYFKKHTGISPSVFRQESRISYD</sequence>
<evidence type="ECO:0000256" key="3">
    <source>
        <dbReference type="ARBA" id="ARBA00023163"/>
    </source>
</evidence>
<dbReference type="RefSeq" id="WP_276618624.1">
    <property type="nucleotide sequence ID" value="NZ_CAJJWD010000008.1"/>
</dbReference>
<dbReference type="GO" id="GO:0043565">
    <property type="term" value="F:sequence-specific DNA binding"/>
    <property type="evidence" value="ECO:0007669"/>
    <property type="project" value="InterPro"/>
</dbReference>
<evidence type="ECO:0000313" key="5">
    <source>
        <dbReference type="EMBL" id="OKY96253.1"/>
    </source>
</evidence>
<dbReference type="SMART" id="SM00342">
    <property type="entry name" value="HTH_ARAC"/>
    <property type="match status" value="1"/>
</dbReference>
<evidence type="ECO:0000313" key="6">
    <source>
        <dbReference type="Proteomes" id="UP000187417"/>
    </source>
</evidence>
<dbReference type="PROSITE" id="PS01124">
    <property type="entry name" value="HTH_ARAC_FAMILY_2"/>
    <property type="match status" value="1"/>
</dbReference>
<dbReference type="GO" id="GO:0003700">
    <property type="term" value="F:DNA-binding transcription factor activity"/>
    <property type="evidence" value="ECO:0007669"/>
    <property type="project" value="InterPro"/>
</dbReference>
<dbReference type="EMBL" id="MNQH01000002">
    <property type="protein sequence ID" value="OKY96253.1"/>
    <property type="molecule type" value="Genomic_DNA"/>
</dbReference>
<dbReference type="Gene3D" id="1.10.10.60">
    <property type="entry name" value="Homeodomain-like"/>
    <property type="match status" value="1"/>
</dbReference>
<dbReference type="Proteomes" id="UP000187417">
    <property type="component" value="Unassembled WGS sequence"/>
</dbReference>
<keyword evidence="1" id="KW-0805">Transcription regulation</keyword>
<gene>
    <name evidence="5" type="ORF">BHV66_02520</name>
</gene>
<dbReference type="InterPro" id="IPR009057">
    <property type="entry name" value="Homeodomain-like_sf"/>
</dbReference>
<protein>
    <submittedName>
        <fullName evidence="5">DNA-binding protein</fullName>
    </submittedName>
</protein>
<evidence type="ECO:0000256" key="2">
    <source>
        <dbReference type="ARBA" id="ARBA00023125"/>
    </source>
</evidence>
<dbReference type="PANTHER" id="PTHR43280:SF32">
    <property type="entry name" value="TRANSCRIPTIONAL REGULATORY PROTEIN"/>
    <property type="match status" value="1"/>
</dbReference>
<dbReference type="STRING" id="28117.BHV66_02520"/>
<dbReference type="InterPro" id="IPR018060">
    <property type="entry name" value="HTH_AraC"/>
</dbReference>
<accession>A0A1Q6FBM7</accession>
<feature type="domain" description="HTH araC/xylS-type" evidence="4">
    <location>
        <begin position="180"/>
        <end position="278"/>
    </location>
</feature>